<dbReference type="InterPro" id="IPR044292">
    <property type="entry name" value="NPR"/>
</dbReference>
<dbReference type="Proteomes" id="UP000265520">
    <property type="component" value="Unassembled WGS sequence"/>
</dbReference>
<dbReference type="GO" id="GO:0050832">
    <property type="term" value="P:defense response to fungus"/>
    <property type="evidence" value="ECO:0007669"/>
    <property type="project" value="TreeGrafter"/>
</dbReference>
<evidence type="ECO:0000313" key="3">
    <source>
        <dbReference type="EMBL" id="MCI20266.1"/>
    </source>
</evidence>
<dbReference type="GO" id="GO:0009862">
    <property type="term" value="P:systemic acquired resistance, salicylic acid mediated signaling pathway"/>
    <property type="evidence" value="ECO:0007669"/>
    <property type="project" value="InterPro"/>
</dbReference>
<feature type="region of interest" description="Disordered" evidence="1">
    <location>
        <begin position="118"/>
        <end position="140"/>
    </location>
</feature>
<comment type="caution">
    <text evidence="3">The sequence shown here is derived from an EMBL/GenBank/DDBJ whole genome shotgun (WGS) entry which is preliminary data.</text>
</comment>
<organism evidence="3 4">
    <name type="scientific">Trifolium medium</name>
    <dbReference type="NCBI Taxonomy" id="97028"/>
    <lineage>
        <taxon>Eukaryota</taxon>
        <taxon>Viridiplantae</taxon>
        <taxon>Streptophyta</taxon>
        <taxon>Embryophyta</taxon>
        <taxon>Tracheophyta</taxon>
        <taxon>Spermatophyta</taxon>
        <taxon>Magnoliopsida</taxon>
        <taxon>eudicotyledons</taxon>
        <taxon>Gunneridae</taxon>
        <taxon>Pentapetalae</taxon>
        <taxon>rosids</taxon>
        <taxon>fabids</taxon>
        <taxon>Fabales</taxon>
        <taxon>Fabaceae</taxon>
        <taxon>Papilionoideae</taxon>
        <taxon>50 kb inversion clade</taxon>
        <taxon>NPAAA clade</taxon>
        <taxon>Hologalegina</taxon>
        <taxon>IRL clade</taxon>
        <taxon>Trifolieae</taxon>
        <taxon>Trifolium</taxon>
    </lineage>
</organism>
<feature type="non-terminal residue" evidence="3">
    <location>
        <position position="1"/>
    </location>
</feature>
<feature type="compositionally biased region" description="Low complexity" evidence="1">
    <location>
        <begin position="127"/>
        <end position="140"/>
    </location>
</feature>
<feature type="non-terminal residue" evidence="3">
    <location>
        <position position="140"/>
    </location>
</feature>
<dbReference type="PANTHER" id="PTHR46475:SF7">
    <property type="entry name" value="REGULATORY PROTEIN, PUTATIVE-RELATED"/>
    <property type="match status" value="1"/>
</dbReference>
<evidence type="ECO:0000256" key="1">
    <source>
        <dbReference type="SAM" id="MobiDB-lite"/>
    </source>
</evidence>
<protein>
    <submittedName>
        <fullName evidence="3">Regulatory protein NPR3-like</fullName>
    </submittedName>
</protein>
<evidence type="ECO:0000259" key="2">
    <source>
        <dbReference type="Pfam" id="PF12313"/>
    </source>
</evidence>
<feature type="domain" description="NPR1/NIM1-like C-terminal" evidence="2">
    <location>
        <begin position="1"/>
        <end position="136"/>
    </location>
</feature>
<dbReference type="PANTHER" id="PTHR46475">
    <property type="entry name" value="REGULATORY PROTEIN NPR3"/>
    <property type="match status" value="1"/>
</dbReference>
<dbReference type="GO" id="GO:0005634">
    <property type="term" value="C:nucleus"/>
    <property type="evidence" value="ECO:0007669"/>
    <property type="project" value="TreeGrafter"/>
</dbReference>
<accession>A0A392Q9N5</accession>
<dbReference type="GO" id="GO:2000031">
    <property type="term" value="P:regulation of salicylic acid mediated signaling pathway"/>
    <property type="evidence" value="ECO:0007669"/>
    <property type="project" value="InterPro"/>
</dbReference>
<dbReference type="AlphaFoldDB" id="A0A392Q9N5"/>
<dbReference type="InterPro" id="IPR021094">
    <property type="entry name" value="NPR1/NIM1-like_C"/>
</dbReference>
<name>A0A392Q9N5_9FABA</name>
<reference evidence="3 4" key="1">
    <citation type="journal article" date="2018" name="Front. Plant Sci.">
        <title>Red Clover (Trifolium pratense) and Zigzag Clover (T. medium) - A Picture of Genomic Similarities and Differences.</title>
        <authorList>
            <person name="Dluhosova J."/>
            <person name="Istvanek J."/>
            <person name="Nedelnik J."/>
            <person name="Repkova J."/>
        </authorList>
    </citation>
    <scope>NUCLEOTIDE SEQUENCE [LARGE SCALE GENOMIC DNA]</scope>
    <source>
        <strain evidence="4">cv. 10/8</strain>
        <tissue evidence="3">Leaf</tissue>
    </source>
</reference>
<sequence length="140" mass="15844">AFARLFFPAEARVAIENAEADSTSLYATSSLSKGNIKEVDLNETPSVRTRKLQLRLQSLVKTVENGRRFFPHCSEVLDKFLEDDMPDVFVLEKGTEEEQRTKKARFMELKDEVQKAFHKDMAENNHSGFHSSLSSTSSAT</sequence>
<dbReference type="Pfam" id="PF12313">
    <property type="entry name" value="NPR1_like_C"/>
    <property type="match status" value="1"/>
</dbReference>
<proteinExistence type="predicted"/>
<keyword evidence="4" id="KW-1185">Reference proteome</keyword>
<dbReference type="EMBL" id="LXQA010119060">
    <property type="protein sequence ID" value="MCI20266.1"/>
    <property type="molecule type" value="Genomic_DNA"/>
</dbReference>
<dbReference type="GO" id="GO:2000022">
    <property type="term" value="P:regulation of jasmonic acid mediated signaling pathway"/>
    <property type="evidence" value="ECO:0007669"/>
    <property type="project" value="InterPro"/>
</dbReference>
<evidence type="ECO:0000313" key="4">
    <source>
        <dbReference type="Proteomes" id="UP000265520"/>
    </source>
</evidence>
<dbReference type="GO" id="GO:0042742">
    <property type="term" value="P:defense response to bacterium"/>
    <property type="evidence" value="ECO:0007669"/>
    <property type="project" value="TreeGrafter"/>
</dbReference>